<keyword evidence="5" id="KW-1185">Reference proteome</keyword>
<name>A0A2P4Z202_9CRYT</name>
<keyword evidence="1" id="KW-0175">Coiled coil</keyword>
<feature type="compositionally biased region" description="Basic residues" evidence="2">
    <location>
        <begin position="497"/>
        <end position="508"/>
    </location>
</feature>
<feature type="signal peptide" evidence="3">
    <location>
        <begin position="1"/>
        <end position="24"/>
    </location>
</feature>
<dbReference type="AlphaFoldDB" id="A0A2P4Z202"/>
<evidence type="ECO:0000313" key="5">
    <source>
        <dbReference type="Proteomes" id="UP000236928"/>
    </source>
</evidence>
<dbReference type="Proteomes" id="UP000236928">
    <property type="component" value="Unassembled WGS sequence"/>
</dbReference>
<feature type="region of interest" description="Disordered" evidence="2">
    <location>
        <begin position="226"/>
        <end position="250"/>
    </location>
</feature>
<feature type="region of interest" description="Disordered" evidence="2">
    <location>
        <begin position="286"/>
        <end position="305"/>
    </location>
</feature>
<feature type="compositionally biased region" description="Basic and acidic residues" evidence="2">
    <location>
        <begin position="385"/>
        <end position="404"/>
    </location>
</feature>
<feature type="coiled-coil region" evidence="1">
    <location>
        <begin position="540"/>
        <end position="570"/>
    </location>
</feature>
<reference evidence="4 5" key="1">
    <citation type="submission" date="2014-04" db="EMBL/GenBank/DDBJ databases">
        <title>Comparative Genomics of Cryptosporidium Species.</title>
        <authorList>
            <person name="Silva J.C."/>
            <person name="Su Q."/>
            <person name="Chalmers R."/>
            <person name="Chibucos M.C."/>
            <person name="Elwin K."/>
            <person name="Godinez A."/>
            <person name="Guo F."/>
            <person name="Huynh K."/>
            <person name="Orvis J."/>
            <person name="Ott S."/>
            <person name="Sadzewicz L."/>
            <person name="Sengamalay N."/>
            <person name="Shetty A."/>
            <person name="Sun M."/>
            <person name="Tallon L."/>
            <person name="Xiao L."/>
            <person name="Zhang H."/>
            <person name="Fraser C.M."/>
            <person name="Zhu G."/>
            <person name="Kissinger J."/>
            <person name="Widmer G."/>
        </authorList>
    </citation>
    <scope>NUCLEOTIDE SEQUENCE [LARGE SCALE GENOMIC DNA]</scope>
    <source>
        <strain evidence="4 5">UKMEL1</strain>
    </source>
</reference>
<dbReference type="EMBL" id="JIBK01000039">
    <property type="protein sequence ID" value="POM84103.1"/>
    <property type="molecule type" value="Genomic_DNA"/>
</dbReference>
<protein>
    <recommendedName>
        <fullName evidence="6">Integral membrane protein</fullName>
    </recommendedName>
</protein>
<feature type="compositionally biased region" description="Basic and acidic residues" evidence="2">
    <location>
        <begin position="446"/>
        <end position="469"/>
    </location>
</feature>
<dbReference type="OrthoDB" id="344267at2759"/>
<accession>A0A2P4Z202</accession>
<feature type="region of interest" description="Disordered" evidence="2">
    <location>
        <begin position="340"/>
        <end position="415"/>
    </location>
</feature>
<evidence type="ECO:0000256" key="3">
    <source>
        <dbReference type="SAM" id="SignalP"/>
    </source>
</evidence>
<feature type="compositionally biased region" description="Basic and acidic residues" evidence="2">
    <location>
        <begin position="509"/>
        <end position="527"/>
    </location>
</feature>
<feature type="compositionally biased region" description="Basic and acidic residues" evidence="2">
    <location>
        <begin position="355"/>
        <end position="369"/>
    </location>
</feature>
<keyword evidence="3" id="KW-0732">Signal</keyword>
<evidence type="ECO:0000256" key="1">
    <source>
        <dbReference type="SAM" id="Coils"/>
    </source>
</evidence>
<evidence type="ECO:0008006" key="6">
    <source>
        <dbReference type="Google" id="ProtNLM"/>
    </source>
</evidence>
<gene>
    <name evidence="4" type="ORF">CmeUKMEL1_10720</name>
</gene>
<sequence>MLRFFLNFVITFLSLSFIINQAYCIRVEPRVTSLLNAPINENISKQQSCVLETLKELVSSYGRIPPKITKKRIQQAVLACRMKLTACEYPTIVEETIFITLGQYGHLSQIDTVKALSFINEIQKGITNTVGSYTRMYKLSQNSNFCKLYDDFIISGYPKEYYVSFLPEDGERCQELLNRLKQNSFYSYWGQGGIVADQAQPIVDDKVSNDPIRTKDMVINNIFENPSNKETQIEESPKPESVANNKTDQNIESEYENHIHTKKEVDNFEEETVEDSGCCRCSCNREKTKKGENSQPPILVDSSMTEEELELIRLEKELEEENSGCFSNCSCNKKKEKKQVNRDEMSNDILQDGKTNNELKMEENKKEESSSCCSCSSNKDKKSKTKNEEKESKNDETQRIDEQTPKTLVETSMTDEELELIRLEKELEEENSGCFSSCSCNRKKSKNEEKDKKDKKQKKVKDEQNKIQEELDQLPEEQLEDEEPVEEKKKSKDKKDKKDKKSKKSKKSKKDEDLINSLPEEKTESKKSSFCSVSCCCSSDEESDKELKELAELEKKLQEEEEILLQKKNGLRT</sequence>
<evidence type="ECO:0000256" key="2">
    <source>
        <dbReference type="SAM" id="MobiDB-lite"/>
    </source>
</evidence>
<dbReference type="VEuPathDB" id="CryptoDB:CmeUKMEL1_10720"/>
<evidence type="ECO:0000313" key="4">
    <source>
        <dbReference type="EMBL" id="POM84103.1"/>
    </source>
</evidence>
<feature type="compositionally biased region" description="Basic and acidic residues" evidence="2">
    <location>
        <begin position="486"/>
        <end position="496"/>
    </location>
</feature>
<feature type="compositionally biased region" description="Acidic residues" evidence="2">
    <location>
        <begin position="470"/>
        <end position="485"/>
    </location>
</feature>
<proteinExistence type="predicted"/>
<organism evidence="4 5">
    <name type="scientific">Cryptosporidium meleagridis</name>
    <dbReference type="NCBI Taxonomy" id="93969"/>
    <lineage>
        <taxon>Eukaryota</taxon>
        <taxon>Sar</taxon>
        <taxon>Alveolata</taxon>
        <taxon>Apicomplexa</taxon>
        <taxon>Conoidasida</taxon>
        <taxon>Coccidia</taxon>
        <taxon>Eucoccidiorida</taxon>
        <taxon>Eimeriorina</taxon>
        <taxon>Cryptosporidiidae</taxon>
        <taxon>Cryptosporidium</taxon>
    </lineage>
</organism>
<feature type="region of interest" description="Disordered" evidence="2">
    <location>
        <begin position="428"/>
        <end position="531"/>
    </location>
</feature>
<feature type="chain" id="PRO_5015106620" description="Integral membrane protein" evidence="3">
    <location>
        <begin position="25"/>
        <end position="573"/>
    </location>
</feature>
<comment type="caution">
    <text evidence="4">The sequence shown here is derived from an EMBL/GenBank/DDBJ whole genome shotgun (WGS) entry which is preliminary data.</text>
</comment>